<accession>C7N041</accession>
<dbReference type="InterPro" id="IPR041581">
    <property type="entry name" value="Glyoxalase_6"/>
</dbReference>
<gene>
    <name evidence="2" type="ordered locus">Svir_25860</name>
</gene>
<organism evidence="2 3">
    <name type="scientific">Saccharomonospora viridis (strain ATCC 15386 / DSM 43017 / JCM 3036 / CCUG 5913 / NBRC 12207 / NCIMB 9602 / P101)</name>
    <name type="common">Thermoactinomyces viridis</name>
    <dbReference type="NCBI Taxonomy" id="471857"/>
    <lineage>
        <taxon>Bacteria</taxon>
        <taxon>Bacillati</taxon>
        <taxon>Actinomycetota</taxon>
        <taxon>Actinomycetes</taxon>
        <taxon>Pseudonocardiales</taxon>
        <taxon>Pseudonocardiaceae</taxon>
        <taxon>Saccharomonospora</taxon>
    </lineage>
</organism>
<dbReference type="STRING" id="471857.Svir_25860"/>
<dbReference type="AlphaFoldDB" id="C7N041"/>
<protein>
    <recommendedName>
        <fullName evidence="1">Glyoxalase-like domain-containing protein</fullName>
    </recommendedName>
</protein>
<sequence>MALDVQVTFDATDPQRLSEFWALALDYEVWNPHDGREPWEVFGVDLGPSRTHRDTWSAVVDPEGRGPRVLFRKVAESKTTEGRVHLNVDVSGHGKGTEGWRKVRDKADALVAAGGTVVREVDEPLGRCLVMRDPEGNEFCLR</sequence>
<dbReference type="Proteomes" id="UP000000841">
    <property type="component" value="Chromosome"/>
</dbReference>
<reference evidence="2 3" key="1">
    <citation type="journal article" date="2009" name="Stand. Genomic Sci.">
        <title>Complete genome sequence of Saccharomonospora viridis type strain (P101).</title>
        <authorList>
            <person name="Pati A."/>
            <person name="Sikorski J."/>
            <person name="Nolan M."/>
            <person name="Lapidus A."/>
            <person name="Copeland A."/>
            <person name="Glavina Del Rio T."/>
            <person name="Lucas S."/>
            <person name="Chen F."/>
            <person name="Tice H."/>
            <person name="Pitluck S."/>
            <person name="Cheng J.F."/>
            <person name="Chertkov O."/>
            <person name="Brettin T."/>
            <person name="Han C."/>
            <person name="Detter J.C."/>
            <person name="Kuske C."/>
            <person name="Bruce D."/>
            <person name="Goodwin L."/>
            <person name="Chain P."/>
            <person name="D'haeseleer P."/>
            <person name="Chen A."/>
            <person name="Palaniappan K."/>
            <person name="Ivanova N."/>
            <person name="Mavromatis K."/>
            <person name="Mikhailova N."/>
            <person name="Rohde M."/>
            <person name="Tindall B.J."/>
            <person name="Goker M."/>
            <person name="Bristow J."/>
            <person name="Eisen J.A."/>
            <person name="Markowitz V."/>
            <person name="Hugenholtz P."/>
            <person name="Kyrpides N.C."/>
            <person name="Klenk H.P."/>
        </authorList>
    </citation>
    <scope>NUCLEOTIDE SEQUENCE [LARGE SCALE GENOMIC DNA]</scope>
    <source>
        <strain evidence="3">ATCC 15386 / DSM 43017 / JCM 3036 / NBRC 12207 / P101</strain>
    </source>
</reference>
<evidence type="ECO:0000313" key="2">
    <source>
        <dbReference type="EMBL" id="ACU97577.1"/>
    </source>
</evidence>
<dbReference type="PANTHER" id="PTHR35908:SF1">
    <property type="entry name" value="CONSERVED PROTEIN"/>
    <property type="match status" value="1"/>
</dbReference>
<feature type="domain" description="Glyoxalase-like" evidence="1">
    <location>
        <begin position="6"/>
        <end position="141"/>
    </location>
</feature>
<evidence type="ECO:0000259" key="1">
    <source>
        <dbReference type="Pfam" id="PF18029"/>
    </source>
</evidence>
<dbReference type="Pfam" id="PF18029">
    <property type="entry name" value="Glyoxalase_6"/>
    <property type="match status" value="1"/>
</dbReference>
<name>C7N041_SACVD</name>
<dbReference type="KEGG" id="svi:Svir_25860"/>
<dbReference type="HOGENOM" id="CLU_108054_1_1_11"/>
<dbReference type="eggNOG" id="COG0346">
    <property type="taxonomic scope" value="Bacteria"/>
</dbReference>
<dbReference type="EMBL" id="CP001683">
    <property type="protein sequence ID" value="ACU97577.1"/>
    <property type="molecule type" value="Genomic_DNA"/>
</dbReference>
<proteinExistence type="predicted"/>
<dbReference type="RefSeq" id="WP_015786889.1">
    <property type="nucleotide sequence ID" value="NC_013159.1"/>
</dbReference>
<keyword evidence="3" id="KW-1185">Reference proteome</keyword>
<dbReference type="PANTHER" id="PTHR35908">
    <property type="entry name" value="HYPOTHETICAL FUSION PROTEIN"/>
    <property type="match status" value="1"/>
</dbReference>
<evidence type="ECO:0000313" key="3">
    <source>
        <dbReference type="Proteomes" id="UP000000841"/>
    </source>
</evidence>
<dbReference type="InterPro" id="IPR029068">
    <property type="entry name" value="Glyas_Bleomycin-R_OHBP_Dase"/>
</dbReference>
<dbReference type="Gene3D" id="3.10.180.10">
    <property type="entry name" value="2,3-Dihydroxybiphenyl 1,2-Dioxygenase, domain 1"/>
    <property type="match status" value="1"/>
</dbReference>
<dbReference type="SUPFAM" id="SSF54593">
    <property type="entry name" value="Glyoxalase/Bleomycin resistance protein/Dihydroxybiphenyl dioxygenase"/>
    <property type="match status" value="1"/>
</dbReference>